<name>A0A845B4Y6_9SPHN</name>
<reference evidence="2 3" key="1">
    <citation type="submission" date="2019-12" db="EMBL/GenBank/DDBJ databases">
        <title>Genomic-based taxomic classification of the family Erythrobacteraceae.</title>
        <authorList>
            <person name="Xu L."/>
        </authorList>
    </citation>
    <scope>NUCLEOTIDE SEQUENCE [LARGE SCALE GENOMIC DNA]</scope>
    <source>
        <strain evidence="2 3">KCTC 42453</strain>
    </source>
</reference>
<feature type="chain" id="PRO_5032365086" evidence="1">
    <location>
        <begin position="26"/>
        <end position="103"/>
    </location>
</feature>
<protein>
    <submittedName>
        <fullName evidence="2">UrcA family protein</fullName>
    </submittedName>
</protein>
<accession>A0A845B4Y6</accession>
<sequence>MKSAFFALAAAGSALALMGAVPAAAQSNRDMVIVHSDLNLNSPSGQKTLKRRIDKAAREFCGMDRKLTGSRVRASQDTECYRQAKALATQQMAKLVDDARLGG</sequence>
<evidence type="ECO:0000313" key="2">
    <source>
        <dbReference type="EMBL" id="MXP44487.1"/>
    </source>
</evidence>
<dbReference type="NCBIfam" id="TIGR04433">
    <property type="entry name" value="UrcA_uranyl"/>
    <property type="match status" value="1"/>
</dbReference>
<dbReference type="OrthoDB" id="7450905at2"/>
<feature type="signal peptide" evidence="1">
    <location>
        <begin position="1"/>
        <end position="25"/>
    </location>
</feature>
<dbReference type="Proteomes" id="UP000431922">
    <property type="component" value="Unassembled WGS sequence"/>
</dbReference>
<evidence type="ECO:0000313" key="3">
    <source>
        <dbReference type="Proteomes" id="UP000431922"/>
    </source>
</evidence>
<organism evidence="2 3">
    <name type="scientific">Allopontixanthobacter sediminis</name>
    <dbReference type="NCBI Taxonomy" id="1689985"/>
    <lineage>
        <taxon>Bacteria</taxon>
        <taxon>Pseudomonadati</taxon>
        <taxon>Pseudomonadota</taxon>
        <taxon>Alphaproteobacteria</taxon>
        <taxon>Sphingomonadales</taxon>
        <taxon>Erythrobacteraceae</taxon>
        <taxon>Allopontixanthobacter</taxon>
    </lineage>
</organism>
<proteinExistence type="predicted"/>
<keyword evidence="3" id="KW-1185">Reference proteome</keyword>
<keyword evidence="1" id="KW-0732">Signal</keyword>
<gene>
    <name evidence="2" type="ORF">GRI65_08460</name>
</gene>
<dbReference type="EMBL" id="WTYL01000002">
    <property type="protein sequence ID" value="MXP44487.1"/>
    <property type="molecule type" value="Genomic_DNA"/>
</dbReference>
<evidence type="ECO:0000256" key="1">
    <source>
        <dbReference type="SAM" id="SignalP"/>
    </source>
</evidence>
<dbReference type="AlphaFoldDB" id="A0A845B4Y6"/>
<comment type="caution">
    <text evidence="2">The sequence shown here is derived from an EMBL/GenBank/DDBJ whole genome shotgun (WGS) entry which is preliminary data.</text>
</comment>
<dbReference type="InterPro" id="IPR030972">
    <property type="entry name" value="UrcA_uranyl"/>
</dbReference>
<dbReference type="RefSeq" id="WP_160756073.1">
    <property type="nucleotide sequence ID" value="NZ_WTYL01000002.1"/>
</dbReference>